<dbReference type="PANTHER" id="PTHR43065:SF10">
    <property type="entry name" value="PEROXIDE STRESS-ACTIVATED HISTIDINE KINASE MAK3"/>
    <property type="match status" value="1"/>
</dbReference>
<evidence type="ECO:0000259" key="10">
    <source>
        <dbReference type="PROSITE" id="PS50109"/>
    </source>
</evidence>
<dbReference type="GO" id="GO:0000160">
    <property type="term" value="P:phosphorelay signal transduction system"/>
    <property type="evidence" value="ECO:0007669"/>
    <property type="project" value="UniProtKB-KW"/>
</dbReference>
<keyword evidence="9" id="KW-0812">Transmembrane</keyword>
<dbReference type="EMBL" id="JAGIYY010000007">
    <property type="protein sequence ID" value="MBP0440401.1"/>
    <property type="molecule type" value="Genomic_DNA"/>
</dbReference>
<evidence type="ECO:0000256" key="2">
    <source>
        <dbReference type="ARBA" id="ARBA00012438"/>
    </source>
</evidence>
<dbReference type="InterPro" id="IPR036890">
    <property type="entry name" value="HATPase_C_sf"/>
</dbReference>
<organism evidence="11 12">
    <name type="scientific">Tianweitania sediminis</name>
    <dbReference type="NCBI Taxonomy" id="1502156"/>
    <lineage>
        <taxon>Bacteria</taxon>
        <taxon>Pseudomonadati</taxon>
        <taxon>Pseudomonadota</taxon>
        <taxon>Alphaproteobacteria</taxon>
        <taxon>Hyphomicrobiales</taxon>
        <taxon>Phyllobacteriaceae</taxon>
        <taxon>Tianweitania</taxon>
    </lineage>
</organism>
<keyword evidence="3" id="KW-0597">Phosphoprotein</keyword>
<proteinExistence type="predicted"/>
<comment type="catalytic activity">
    <reaction evidence="1">
        <text>ATP + protein L-histidine = ADP + protein N-phospho-L-histidine.</text>
        <dbReference type="EC" id="2.7.13.3"/>
    </reaction>
</comment>
<dbReference type="InterPro" id="IPR005467">
    <property type="entry name" value="His_kinase_dom"/>
</dbReference>
<dbReference type="PANTHER" id="PTHR43065">
    <property type="entry name" value="SENSOR HISTIDINE KINASE"/>
    <property type="match status" value="1"/>
</dbReference>
<feature type="transmembrane region" description="Helical" evidence="9">
    <location>
        <begin position="12"/>
        <end position="29"/>
    </location>
</feature>
<protein>
    <recommendedName>
        <fullName evidence="2">histidine kinase</fullName>
        <ecNumber evidence="2">2.7.13.3</ecNumber>
    </recommendedName>
</protein>
<evidence type="ECO:0000256" key="8">
    <source>
        <dbReference type="ARBA" id="ARBA00023012"/>
    </source>
</evidence>
<dbReference type="RefSeq" id="WP_209336431.1">
    <property type="nucleotide sequence ID" value="NZ_JAGIYY010000007.1"/>
</dbReference>
<keyword evidence="12" id="KW-1185">Reference proteome</keyword>
<evidence type="ECO:0000256" key="7">
    <source>
        <dbReference type="ARBA" id="ARBA00022840"/>
    </source>
</evidence>
<keyword evidence="4" id="KW-0808">Transferase</keyword>
<dbReference type="Pfam" id="PF02518">
    <property type="entry name" value="HATPase_c"/>
    <property type="match status" value="1"/>
</dbReference>
<keyword evidence="5" id="KW-0547">Nucleotide-binding</keyword>
<dbReference type="PRINTS" id="PR00344">
    <property type="entry name" value="BCTRLSENSOR"/>
</dbReference>
<evidence type="ECO:0000256" key="6">
    <source>
        <dbReference type="ARBA" id="ARBA00022777"/>
    </source>
</evidence>
<dbReference type="GO" id="GO:0005524">
    <property type="term" value="F:ATP binding"/>
    <property type="evidence" value="ECO:0007669"/>
    <property type="project" value="UniProtKB-KW"/>
</dbReference>
<evidence type="ECO:0000256" key="1">
    <source>
        <dbReference type="ARBA" id="ARBA00000085"/>
    </source>
</evidence>
<dbReference type="PROSITE" id="PS50109">
    <property type="entry name" value="HIS_KIN"/>
    <property type="match status" value="1"/>
</dbReference>
<dbReference type="SMART" id="SM00387">
    <property type="entry name" value="HATPase_c"/>
    <property type="match status" value="1"/>
</dbReference>
<keyword evidence="7" id="KW-0067">ATP-binding</keyword>
<evidence type="ECO:0000256" key="5">
    <source>
        <dbReference type="ARBA" id="ARBA00022741"/>
    </source>
</evidence>
<reference evidence="11" key="1">
    <citation type="submission" date="2021-03" db="EMBL/GenBank/DDBJ databases">
        <title>Genome sequencing and assembly of Tianweitania sediminis.</title>
        <authorList>
            <person name="Chhetri G."/>
        </authorList>
    </citation>
    <scope>NUCLEOTIDE SEQUENCE</scope>
    <source>
        <strain evidence="11">Z8</strain>
    </source>
</reference>
<dbReference type="InterPro" id="IPR004358">
    <property type="entry name" value="Sig_transdc_His_kin-like_C"/>
</dbReference>
<evidence type="ECO:0000256" key="4">
    <source>
        <dbReference type="ARBA" id="ARBA00022679"/>
    </source>
</evidence>
<dbReference type="SUPFAM" id="SSF55874">
    <property type="entry name" value="ATPase domain of HSP90 chaperone/DNA topoisomerase II/histidine kinase"/>
    <property type="match status" value="1"/>
</dbReference>
<gene>
    <name evidence="11" type="ORF">J5Y06_17250</name>
</gene>
<accession>A0A8J7R496</accession>
<keyword evidence="8" id="KW-0902">Two-component regulatory system</keyword>
<keyword evidence="6 11" id="KW-0418">Kinase</keyword>
<evidence type="ECO:0000256" key="3">
    <source>
        <dbReference type="ARBA" id="ARBA00022553"/>
    </source>
</evidence>
<sequence>MMPIAALSRTALPFICLGIALVLCGWAFIRSEHYRAESDLKFGQTYEIQWRTTQIRERLARIHGDLRLAKVTGTIEERLSREIFLLQANVGQLLNLEYAPEFLRQRDIELVEGLQTIAETSLRPVLEDLSRIEEALADMPDLEQRMFEVSGTAVAHAETLNTTLHIAASASRNRFLFATALALAALGYTIIHFRNVFARRRDQQMRSFSTLYAHMTRSRVTALRLFLDYQDEASVRHPEMLSSAKEAVQQLETITIGLNSIASADSDTPREPLSKVLAALAAERFVQPAVLADEEVGATPVPSMQVRLLIDELLQNAEAAVKDIPNARIEISARLTKAAMSGKAKLSLEVADNGPGMTPEVLARAVAPFFSTKAGSHTGLGLTGCAQMVAALKGKISIASQPGKGTSVQIVLPIQSA</sequence>
<dbReference type="EC" id="2.7.13.3" evidence="2"/>
<evidence type="ECO:0000313" key="12">
    <source>
        <dbReference type="Proteomes" id="UP000666240"/>
    </source>
</evidence>
<evidence type="ECO:0000256" key="9">
    <source>
        <dbReference type="SAM" id="Phobius"/>
    </source>
</evidence>
<dbReference type="Gene3D" id="3.30.565.10">
    <property type="entry name" value="Histidine kinase-like ATPase, C-terminal domain"/>
    <property type="match status" value="1"/>
</dbReference>
<keyword evidence="9" id="KW-1133">Transmembrane helix</keyword>
<dbReference type="AlphaFoldDB" id="A0A8J7R496"/>
<feature type="domain" description="Histidine kinase" evidence="10">
    <location>
        <begin position="211"/>
        <end position="416"/>
    </location>
</feature>
<dbReference type="Proteomes" id="UP000666240">
    <property type="component" value="Unassembled WGS sequence"/>
</dbReference>
<keyword evidence="9" id="KW-0472">Membrane</keyword>
<dbReference type="GO" id="GO:0004673">
    <property type="term" value="F:protein histidine kinase activity"/>
    <property type="evidence" value="ECO:0007669"/>
    <property type="project" value="UniProtKB-EC"/>
</dbReference>
<name>A0A8J7R496_9HYPH</name>
<evidence type="ECO:0000313" key="11">
    <source>
        <dbReference type="EMBL" id="MBP0440401.1"/>
    </source>
</evidence>
<feature type="transmembrane region" description="Helical" evidence="9">
    <location>
        <begin position="175"/>
        <end position="197"/>
    </location>
</feature>
<comment type="caution">
    <text evidence="11">The sequence shown here is derived from an EMBL/GenBank/DDBJ whole genome shotgun (WGS) entry which is preliminary data.</text>
</comment>
<dbReference type="InterPro" id="IPR003594">
    <property type="entry name" value="HATPase_dom"/>
</dbReference>